<dbReference type="EMBL" id="JPFZ01000013">
    <property type="protein sequence ID" value="KEQ44050.1"/>
    <property type="molecule type" value="Genomic_DNA"/>
</dbReference>
<dbReference type="Proteomes" id="UP000277773">
    <property type="component" value="Unassembled WGS sequence"/>
</dbReference>
<evidence type="ECO:0000313" key="11">
    <source>
        <dbReference type="EMBL" id="RSI87452.1"/>
    </source>
</evidence>
<dbReference type="Proteomes" id="UP000387692">
    <property type="component" value="Unassembled WGS sequence"/>
</dbReference>
<evidence type="ECO:0000313" key="16">
    <source>
        <dbReference type="EMBL" id="VTS42892.1"/>
    </source>
</evidence>
<evidence type="ECO:0000313" key="25">
    <source>
        <dbReference type="Proteomes" id="UP000277742"/>
    </source>
</evidence>
<dbReference type="Proteomes" id="UP000193849">
    <property type="component" value="Unassembled WGS sequence"/>
</dbReference>
<dbReference type="EMBL" id="RJOG01000001">
    <property type="protein sequence ID" value="RSJ08387.1"/>
    <property type="molecule type" value="Genomic_DNA"/>
</dbReference>
<dbReference type="Proteomes" id="UP000277742">
    <property type="component" value="Unassembled WGS sequence"/>
</dbReference>
<evidence type="ECO:0000313" key="12">
    <source>
        <dbReference type="EMBL" id="RSJ08387.1"/>
    </source>
</evidence>
<evidence type="ECO:0000313" key="6">
    <source>
        <dbReference type="EMBL" id="MQP82044.1"/>
    </source>
</evidence>
<name>A0A081QM77_STRMT</name>
<reference evidence="5 20" key="3">
    <citation type="submission" date="2016-01" db="EMBL/GenBank/DDBJ databases">
        <title>Highly variable Streptococcus oralis are common among viridans streptococci isolated from primates.</title>
        <authorList>
            <person name="Denapaite D."/>
            <person name="Rieger M."/>
            <person name="Koendgen S."/>
            <person name="Brueckner R."/>
            <person name="Ochigava I."/>
            <person name="Kappeler P."/>
            <person name="Maetz-Rensing K."/>
            <person name="Leendertz F."/>
            <person name="Hakenbeck R."/>
        </authorList>
    </citation>
    <scope>NUCLEOTIDE SEQUENCE [LARGE SCALE GENOMIC DNA]</scope>
    <source>
        <strain evidence="5 20">10712</strain>
    </source>
</reference>
<evidence type="ECO:0000313" key="2">
    <source>
        <dbReference type="EMBL" id="KEQ33782.1"/>
    </source>
</evidence>
<evidence type="ECO:0000313" key="18">
    <source>
        <dbReference type="Proteomes" id="UP000028089"/>
    </source>
</evidence>
<dbReference type="Proteomes" id="UP000271520">
    <property type="component" value="Unassembled WGS sequence"/>
</dbReference>
<dbReference type="Proteomes" id="UP000028022">
    <property type="component" value="Unassembled WGS sequence"/>
</dbReference>
<evidence type="ECO:0000313" key="3">
    <source>
        <dbReference type="EMBL" id="KEQ43676.1"/>
    </source>
</evidence>
<dbReference type="Proteomes" id="UP000075618">
    <property type="component" value="Unassembled WGS sequence"/>
</dbReference>
<organism evidence="4 17">
    <name type="scientific">Streptococcus mitis</name>
    <dbReference type="NCBI Taxonomy" id="28037"/>
    <lineage>
        <taxon>Bacteria</taxon>
        <taxon>Bacillati</taxon>
        <taxon>Bacillota</taxon>
        <taxon>Bacilli</taxon>
        <taxon>Lactobacillales</taxon>
        <taxon>Streptococcaceae</taxon>
        <taxon>Streptococcus</taxon>
        <taxon>Streptococcus mitis group</taxon>
    </lineage>
</organism>
<dbReference type="EMBL" id="LROT01000009">
    <property type="protein sequence ID" value="KYF34797.1"/>
    <property type="molecule type" value="Genomic_DNA"/>
</dbReference>
<dbReference type="EMBL" id="RJPW01000001">
    <property type="protein sequence ID" value="RSJ94120.1"/>
    <property type="molecule type" value="Genomic_DNA"/>
</dbReference>
<dbReference type="GeneID" id="93738937"/>
<evidence type="ECO:0008006" key="33">
    <source>
        <dbReference type="Google" id="ProtNLM"/>
    </source>
</evidence>
<protein>
    <recommendedName>
        <fullName evidence="33">TfoX N-terminal domain-containing protein</fullName>
    </recommendedName>
</protein>
<evidence type="ECO:0000313" key="9">
    <source>
        <dbReference type="EMBL" id="ORO86526.1"/>
    </source>
</evidence>
<dbReference type="Proteomes" id="UP000436302">
    <property type="component" value="Unassembled WGS sequence"/>
</dbReference>
<dbReference type="Proteomes" id="UP000278063">
    <property type="component" value="Unassembled WGS sequence"/>
</dbReference>
<dbReference type="EMBL" id="WIJB01000002">
    <property type="protein sequence ID" value="MQQ02063.1"/>
    <property type="molecule type" value="Genomic_DNA"/>
</dbReference>
<dbReference type="PATRIC" id="fig|28037.222.peg.516"/>
<dbReference type="Proteomes" id="UP000432694">
    <property type="component" value="Unassembled WGS sequence"/>
</dbReference>
<dbReference type="AlphaFoldDB" id="A0A081QM77"/>
<dbReference type="RefSeq" id="WP_000331824.1">
    <property type="nucleotide sequence ID" value="NZ_CABEHV010000004.1"/>
</dbReference>
<evidence type="ECO:0000313" key="4">
    <source>
        <dbReference type="EMBL" id="KEQ44050.1"/>
    </source>
</evidence>
<dbReference type="EMBL" id="NCVD01000051">
    <property type="protein sequence ID" value="ORO86526.1"/>
    <property type="molecule type" value="Genomic_DNA"/>
</dbReference>
<evidence type="ECO:0000313" key="1">
    <source>
        <dbReference type="EMBL" id="BCJ09795.1"/>
    </source>
</evidence>
<evidence type="ECO:0000313" key="15">
    <source>
        <dbReference type="EMBL" id="RSJ99525.1"/>
    </source>
</evidence>
<dbReference type="EMBL" id="JPFY01000015">
    <property type="protein sequence ID" value="KEQ43676.1"/>
    <property type="molecule type" value="Genomic_DNA"/>
</dbReference>
<evidence type="ECO:0000313" key="17">
    <source>
        <dbReference type="Proteomes" id="UP000028022"/>
    </source>
</evidence>
<evidence type="ECO:0000313" key="28">
    <source>
        <dbReference type="Proteomes" id="UP000387692"/>
    </source>
</evidence>
<dbReference type="Proteomes" id="UP000028090">
    <property type="component" value="Unassembled WGS sequence"/>
</dbReference>
<evidence type="ECO:0000313" key="32">
    <source>
        <dbReference type="Proteomes" id="UP000516106"/>
    </source>
</evidence>
<evidence type="ECO:0000313" key="10">
    <source>
        <dbReference type="EMBL" id="RSI84740.1"/>
    </source>
</evidence>
<dbReference type="EMBL" id="CABEHV010000004">
    <property type="protein sequence ID" value="VTS42892.1"/>
    <property type="molecule type" value="Genomic_DNA"/>
</dbReference>
<reference evidence="22 23" key="5">
    <citation type="submission" date="2018-11" db="EMBL/GenBank/DDBJ databases">
        <title>Species Designations Belie Phenotypic and Genotypic Heterogeneity in Oral Streptococci.</title>
        <authorList>
            <person name="Velsko I."/>
        </authorList>
    </citation>
    <scope>NUCLEOTIDE SEQUENCE [LARGE SCALE GENOMIC DNA]</scope>
    <source>
        <strain evidence="10 25">BCA12</strain>
        <strain evidence="13 22">BCC06</strain>
        <strain evidence="12 24">BCC07</strain>
        <strain evidence="15 26">BCC08</strain>
        <strain evidence="14 23">BCC22</strain>
        <strain evidence="11 27">KLC01</strain>
    </source>
</reference>
<reference evidence="9" key="4">
    <citation type="submission" date="2017-04" db="EMBL/GenBank/DDBJ databases">
        <authorList>
            <person name="Afonso C.L."/>
            <person name="Miller P.J."/>
            <person name="Scott M.A."/>
            <person name="Spackman E."/>
            <person name="Goraichik I."/>
            <person name="Dimitrov K.M."/>
            <person name="Suarez D.L."/>
            <person name="Swayne D.E."/>
        </authorList>
    </citation>
    <scope>NUCLEOTIDE SEQUENCE</scope>
    <source>
        <strain evidence="9">RH_777_07</strain>
    </source>
</reference>
<evidence type="ECO:0000313" key="22">
    <source>
        <dbReference type="Proteomes" id="UP000267438"/>
    </source>
</evidence>
<reference evidence="16 28" key="6">
    <citation type="submission" date="2019-05" db="EMBL/GenBank/DDBJ databases">
        <authorList>
            <consortium name="Pathogen Informatics"/>
        </authorList>
    </citation>
    <scope>NUCLEOTIDE SEQUENCE [LARGE SCALE GENOMIC DNA]</scope>
    <source>
        <strain evidence="16 28">NCTC11189</strain>
    </source>
</reference>
<dbReference type="EMBL" id="RJNW01000002">
    <property type="protein sequence ID" value="RSI87452.1"/>
    <property type="molecule type" value="Genomic_DNA"/>
</dbReference>
<sequence>MAYSQSLAQQIRKILALKLPPQIFEEELEEKKLFGGLAFMIRGKMVLTVSSRKDELVMVRIGKEMEKQVLPRTGAHTTLMRGRLYHGYIDLDIEGQKELPYWIDLALSYNQELTK</sequence>
<accession>A0A081QM77</accession>
<gene>
    <name evidence="9" type="ORF">B7702_09230</name>
    <name evidence="15" type="ORF">D8786_01115</name>
    <name evidence="14" type="ORF">D8788_00740</name>
    <name evidence="13" type="ORF">D8836_00635</name>
    <name evidence="12" type="ORF">D8837_00350</name>
    <name evidence="11" type="ORF">D8849_04445</name>
    <name evidence="10" type="ORF">D8855_00790</name>
    <name evidence="8" type="ORF">GEZ69_03550</name>
    <name evidence="6" type="ORF">GEZ78_00245</name>
    <name evidence="7" type="ORF">GEZ98_03920</name>
    <name evidence="16" type="ORF">NCTC11189_01703</name>
    <name evidence="3" type="ORF">SK578_1880</name>
    <name evidence="4" type="ORF">SK608_1880</name>
    <name evidence="2" type="ORF">SK629_2028</name>
    <name evidence="5" type="ORF">SMI10712_01803</name>
    <name evidence="1" type="ORF">SMNM65_02270</name>
</gene>
<evidence type="ECO:0000313" key="30">
    <source>
        <dbReference type="Proteomes" id="UP000436302"/>
    </source>
</evidence>
<proteinExistence type="predicted"/>
<dbReference type="EMBL" id="WIJV01000001">
    <property type="protein sequence ID" value="MQP82044.1"/>
    <property type="molecule type" value="Genomic_DNA"/>
</dbReference>
<evidence type="ECO:0000313" key="19">
    <source>
        <dbReference type="Proteomes" id="UP000028090"/>
    </source>
</evidence>
<evidence type="ECO:0000313" key="14">
    <source>
        <dbReference type="EMBL" id="RSJ94120.1"/>
    </source>
</evidence>
<evidence type="ECO:0000313" key="27">
    <source>
        <dbReference type="Proteomes" id="UP000278063"/>
    </source>
</evidence>
<evidence type="ECO:0000313" key="21">
    <source>
        <dbReference type="Proteomes" id="UP000193849"/>
    </source>
</evidence>
<evidence type="ECO:0000313" key="23">
    <source>
        <dbReference type="Proteomes" id="UP000271520"/>
    </source>
</evidence>
<dbReference type="Proteomes" id="UP000267438">
    <property type="component" value="Unassembled WGS sequence"/>
</dbReference>
<dbReference type="Proteomes" id="UP000516106">
    <property type="component" value="Chromosome"/>
</dbReference>
<dbReference type="Proteomes" id="UP000028089">
    <property type="component" value="Unassembled WGS sequence"/>
</dbReference>
<dbReference type="Proteomes" id="UP000477834">
    <property type="component" value="Unassembled WGS sequence"/>
</dbReference>
<dbReference type="Proteomes" id="UP000273244">
    <property type="component" value="Unassembled WGS sequence"/>
</dbReference>
<dbReference type="EMBL" id="JPFU01000015">
    <property type="protein sequence ID" value="KEQ33782.1"/>
    <property type="molecule type" value="Genomic_DNA"/>
</dbReference>
<dbReference type="EMBL" id="AP023349">
    <property type="protein sequence ID" value="BCJ09795.1"/>
    <property type="molecule type" value="Genomic_DNA"/>
</dbReference>
<evidence type="ECO:0000313" key="26">
    <source>
        <dbReference type="Proteomes" id="UP000277773"/>
    </source>
</evidence>
<evidence type="ECO:0000313" key="29">
    <source>
        <dbReference type="Proteomes" id="UP000432694"/>
    </source>
</evidence>
<dbReference type="EMBL" id="RJPY01000001">
    <property type="protein sequence ID" value="RSJ99525.1"/>
    <property type="molecule type" value="Genomic_DNA"/>
</dbReference>
<evidence type="ECO:0000313" key="13">
    <source>
        <dbReference type="EMBL" id="RSJ15170.1"/>
    </source>
</evidence>
<dbReference type="EMBL" id="RJNR01000001">
    <property type="protein sequence ID" value="RSI84740.1"/>
    <property type="molecule type" value="Genomic_DNA"/>
</dbReference>
<dbReference type="EMBL" id="RJOH01000001">
    <property type="protein sequence ID" value="RSJ15170.1"/>
    <property type="molecule type" value="Genomic_DNA"/>
</dbReference>
<evidence type="ECO:0000313" key="5">
    <source>
        <dbReference type="EMBL" id="KYF34797.1"/>
    </source>
</evidence>
<evidence type="ECO:0000313" key="31">
    <source>
        <dbReference type="Proteomes" id="UP000477834"/>
    </source>
</evidence>
<dbReference type="SUPFAM" id="SSF159894">
    <property type="entry name" value="YgaC/TfoX-N like"/>
    <property type="match status" value="1"/>
</dbReference>
<reference evidence="29 30" key="7">
    <citation type="submission" date="2019-10" db="EMBL/GenBank/DDBJ databases">
        <title>Streptococcus mitis of the oral and urogenital tracts.</title>
        <authorList>
            <person name="Price T."/>
            <person name="Mores C.R."/>
            <person name="Putonti C."/>
            <person name="Wolfe A.J."/>
        </authorList>
    </citation>
    <scope>NUCLEOTIDE SEQUENCE [LARGE SCALE GENOMIC DNA]</scope>
    <source>
        <strain evidence="8 31">SM05</strain>
        <strain evidence="6 30">SM39</strain>
        <strain evidence="7 29">SM50</strain>
    </source>
</reference>
<evidence type="ECO:0000313" key="20">
    <source>
        <dbReference type="Proteomes" id="UP000075618"/>
    </source>
</evidence>
<evidence type="ECO:0000313" key="24">
    <source>
        <dbReference type="Proteomes" id="UP000273244"/>
    </source>
</evidence>
<reference evidence="9 21" key="2">
    <citation type="journal article" date="2016" name="Eur. J. Clin. Microbiol. Infect. Dis.">
        <title>Whole genome sequencing as a tool for phylogenetic analysis of clinical strains of Mitis group streptococci.</title>
        <authorList>
            <person name="Rasmussen L.H."/>
            <person name="Dargis R."/>
            <person name="Hojholt K."/>
            <person name="Christensen J.J."/>
            <person name="Skovgaard O."/>
            <person name="Justesen U.S."/>
            <person name="Rosenvinge F.S."/>
            <person name="Moser C."/>
            <person name="Lukjancenko O."/>
            <person name="Rasmussen S."/>
            <person name="Nielsen X.C."/>
        </authorList>
    </citation>
    <scope>NUCLEOTIDE SEQUENCE [LARGE SCALE GENOMIC DNA]</scope>
    <source>
        <strain evidence="9 21">RH_777_07</strain>
    </source>
</reference>
<dbReference type="OrthoDB" id="214902at2"/>
<reference evidence="32" key="8">
    <citation type="submission" date="2020-08" db="EMBL/GenBank/DDBJ databases">
        <title>Complete genome sequence of Streptococcus mitis strain Nm-65.</title>
        <authorList>
            <person name="Tabata A."/>
            <person name="Ohkuni H."/>
            <person name="Nagamune H."/>
        </authorList>
    </citation>
    <scope>NUCLEOTIDE SEQUENCE [LARGE SCALE GENOMIC DNA]</scope>
    <source>
        <strain evidence="32">Nm-65</strain>
    </source>
</reference>
<reference evidence="1" key="9">
    <citation type="journal article" date="2021" name="Microbiol. Resour. Announc.">
        <title>Complete Genome Sequence of Streptococcus mitis Strain Nm-65, Isolated from a Patient with Kawasaki Disease.</title>
        <authorList>
            <person name="Tabata A."/>
            <person name="Ohkuni H."/>
            <person name="Itoh Y."/>
            <person name="Fukunaga Y."/>
            <person name="Tomoyasu T."/>
            <person name="Nagamune H."/>
        </authorList>
    </citation>
    <scope>NUCLEOTIDE SEQUENCE</scope>
    <source>
        <strain evidence="1">Nm-65</strain>
    </source>
</reference>
<reference evidence="17 18" key="1">
    <citation type="submission" date="2014-05" db="EMBL/GenBank/DDBJ databases">
        <authorList>
            <person name="Daugherty S.C."/>
            <person name="Tallon L.J."/>
            <person name="Sadzewicz L."/>
            <person name="Kilian M."/>
            <person name="Tettelin H."/>
        </authorList>
    </citation>
    <scope>NUCLEOTIDE SEQUENCE [LARGE SCALE GENOMIC DNA]</scope>
    <source>
        <strain evidence="3 18">SK578</strain>
        <strain evidence="4 17">SK608</strain>
        <strain evidence="2 19">SK629</strain>
    </source>
</reference>
<evidence type="ECO:0000313" key="7">
    <source>
        <dbReference type="EMBL" id="MQQ02063.1"/>
    </source>
</evidence>
<evidence type="ECO:0000313" key="8">
    <source>
        <dbReference type="EMBL" id="MQQ63526.1"/>
    </source>
</evidence>
<dbReference type="EMBL" id="WIKE01000003">
    <property type="protein sequence ID" value="MQQ63526.1"/>
    <property type="molecule type" value="Genomic_DNA"/>
</dbReference>